<feature type="transmembrane region" description="Helical" evidence="21">
    <location>
        <begin position="203"/>
        <end position="223"/>
    </location>
</feature>
<evidence type="ECO:0000256" key="12">
    <source>
        <dbReference type="ARBA" id="ARBA00022989"/>
    </source>
</evidence>
<feature type="transmembrane region" description="Helical" evidence="21">
    <location>
        <begin position="261"/>
        <end position="279"/>
    </location>
</feature>
<evidence type="ECO:0000256" key="6">
    <source>
        <dbReference type="ARBA" id="ARBA00022617"/>
    </source>
</evidence>
<evidence type="ECO:0000256" key="16">
    <source>
        <dbReference type="ARBA" id="ARBA00023136"/>
    </source>
</evidence>
<feature type="binding site" evidence="19">
    <location>
        <position position="229"/>
    </location>
    <ligand>
        <name>Zn(2+)</name>
        <dbReference type="ChEBI" id="CHEBI:29105"/>
        <label>1</label>
    </ligand>
</feature>
<keyword evidence="8 18" id="KW-0479">Metal-binding</keyword>
<dbReference type="GO" id="GO:0005506">
    <property type="term" value="F:iron ion binding"/>
    <property type="evidence" value="ECO:0007669"/>
    <property type="project" value="UniProtKB-UniRule"/>
</dbReference>
<keyword evidence="15 18" id="KW-0443">Lipid metabolism</keyword>
<comment type="pathway">
    <text evidence="3">Lipid metabolism.</text>
</comment>
<keyword evidence="14 18" id="KW-0408">Iron</keyword>
<keyword evidence="16 18" id="KW-0472">Membrane</keyword>
<dbReference type="Pfam" id="PF00173">
    <property type="entry name" value="Cyt-b5"/>
    <property type="match status" value="1"/>
</dbReference>
<dbReference type="Gene3D" id="3.10.120.10">
    <property type="entry name" value="Cytochrome b5-like heme/steroid binding domain"/>
    <property type="match status" value="1"/>
</dbReference>
<evidence type="ECO:0000256" key="4">
    <source>
        <dbReference type="ARBA" id="ARBA00005747"/>
    </source>
</evidence>
<dbReference type="SUPFAM" id="SSF55856">
    <property type="entry name" value="Cytochrome b5-like heme/steroid binding domain"/>
    <property type="match status" value="1"/>
</dbReference>
<organism evidence="23 24">
    <name type="scientific">Rhizophlyctis rosea</name>
    <dbReference type="NCBI Taxonomy" id="64517"/>
    <lineage>
        <taxon>Eukaryota</taxon>
        <taxon>Fungi</taxon>
        <taxon>Fungi incertae sedis</taxon>
        <taxon>Chytridiomycota</taxon>
        <taxon>Chytridiomycota incertae sedis</taxon>
        <taxon>Chytridiomycetes</taxon>
        <taxon>Rhizophlyctidales</taxon>
        <taxon>Rhizophlyctidaceae</taxon>
        <taxon>Rhizophlyctis</taxon>
    </lineage>
</organism>
<feature type="binding site" evidence="19">
    <location>
        <position position="252"/>
    </location>
    <ligand>
        <name>Zn(2+)</name>
        <dbReference type="ChEBI" id="CHEBI:29105"/>
        <label>1</label>
    </ligand>
</feature>
<feature type="binding site" evidence="19">
    <location>
        <position position="251"/>
    </location>
    <ligand>
        <name>Zn(2+)</name>
        <dbReference type="ChEBI" id="CHEBI:29105"/>
        <label>1</label>
    </ligand>
</feature>
<feature type="binding site" evidence="19">
    <location>
        <position position="248"/>
    </location>
    <ligand>
        <name>Zn(2+)</name>
        <dbReference type="ChEBI" id="CHEBI:29105"/>
        <label>1</label>
    </ligand>
</feature>
<evidence type="ECO:0000256" key="11">
    <source>
        <dbReference type="ARBA" id="ARBA00022833"/>
    </source>
</evidence>
<keyword evidence="11 19" id="KW-0862">Zinc</keyword>
<comment type="subcellular location">
    <subcellularLocation>
        <location evidence="1">Endoplasmic reticulum membrane</location>
        <topology evidence="1">Multi-pass membrane protein</topology>
    </subcellularLocation>
</comment>
<keyword evidence="12 21" id="KW-1133">Transmembrane helix</keyword>
<dbReference type="InterPro" id="IPR036400">
    <property type="entry name" value="Cyt_B5-like_heme/steroid_sf"/>
</dbReference>
<feature type="binding site" evidence="19">
    <location>
        <position position="331"/>
    </location>
    <ligand>
        <name>Zn(2+)</name>
        <dbReference type="ChEBI" id="CHEBI:29105"/>
        <label>1</label>
    </ligand>
</feature>
<evidence type="ECO:0000256" key="1">
    <source>
        <dbReference type="ARBA" id="ARBA00004477"/>
    </source>
</evidence>
<dbReference type="FunFam" id="3.10.120.10:FF:000002">
    <property type="entry name" value="Cytochrome b5 type B"/>
    <property type="match status" value="1"/>
</dbReference>
<evidence type="ECO:0000256" key="10">
    <source>
        <dbReference type="ARBA" id="ARBA00022832"/>
    </source>
</evidence>
<feature type="binding site" evidence="19">
    <location>
        <position position="307"/>
    </location>
    <ligand>
        <name>Zn(2+)</name>
        <dbReference type="ChEBI" id="CHEBI:29105"/>
        <label>1</label>
    </ligand>
</feature>
<dbReference type="Pfam" id="PF04116">
    <property type="entry name" value="FA_hydroxylase"/>
    <property type="match status" value="1"/>
</dbReference>
<dbReference type="GO" id="GO:0005789">
    <property type="term" value="C:endoplasmic reticulum membrane"/>
    <property type="evidence" value="ECO:0007669"/>
    <property type="project" value="UniProtKB-SubCell"/>
</dbReference>
<comment type="cofactor">
    <cofactor evidence="20">
        <name>Fe cation</name>
        <dbReference type="ChEBI" id="CHEBI:24875"/>
    </cofactor>
</comment>
<gene>
    <name evidence="23" type="primary">SCS7</name>
    <name evidence="23" type="ORF">HK097_001063</name>
</gene>
<dbReference type="PROSITE" id="PS00191">
    <property type="entry name" value="CYTOCHROME_B5_1"/>
    <property type="match status" value="1"/>
</dbReference>
<dbReference type="InterPro" id="IPR014430">
    <property type="entry name" value="Scs7"/>
</dbReference>
<accession>A0AAD5X1L6</accession>
<evidence type="ECO:0000313" key="24">
    <source>
        <dbReference type="Proteomes" id="UP001212841"/>
    </source>
</evidence>
<keyword evidence="7 21" id="KW-0812">Transmembrane</keyword>
<evidence type="ECO:0000256" key="3">
    <source>
        <dbReference type="ARBA" id="ARBA00005189"/>
    </source>
</evidence>
<evidence type="ECO:0000256" key="2">
    <source>
        <dbReference type="ARBA" id="ARBA00004991"/>
    </source>
</evidence>
<protein>
    <recommendedName>
        <fullName evidence="18">Ceramide very long chain fatty acid hydroxylase</fullName>
        <ecNumber evidence="18">1.-.-.-</ecNumber>
    </recommendedName>
</protein>
<dbReference type="AlphaFoldDB" id="A0AAD5X1L6"/>
<dbReference type="PANTHER" id="PTHR12863">
    <property type="entry name" value="FATTY ACID HYDROXYLASE"/>
    <property type="match status" value="1"/>
</dbReference>
<feature type="transmembrane region" description="Helical" evidence="21">
    <location>
        <begin position="285"/>
        <end position="303"/>
    </location>
</feature>
<keyword evidence="6 20" id="KW-0349">Heme</keyword>
<keyword evidence="24" id="KW-1185">Reference proteome</keyword>
<evidence type="ECO:0000256" key="9">
    <source>
        <dbReference type="ARBA" id="ARBA00022824"/>
    </source>
</evidence>
<evidence type="ECO:0000256" key="19">
    <source>
        <dbReference type="PIRSR" id="PIRSR005149-1"/>
    </source>
</evidence>
<feature type="binding site" evidence="19">
    <location>
        <position position="311"/>
    </location>
    <ligand>
        <name>Zn(2+)</name>
        <dbReference type="ChEBI" id="CHEBI:29105"/>
        <label>1</label>
    </ligand>
</feature>
<feature type="binding site" evidence="19">
    <location>
        <position position="224"/>
    </location>
    <ligand>
        <name>Zn(2+)</name>
        <dbReference type="ChEBI" id="CHEBI:29105"/>
        <label>1</label>
    </ligand>
</feature>
<feature type="transmembrane region" description="Helical" evidence="21">
    <location>
        <begin position="178"/>
        <end position="197"/>
    </location>
</feature>
<dbReference type="EMBL" id="JADGJD010001200">
    <property type="protein sequence ID" value="KAJ3045994.1"/>
    <property type="molecule type" value="Genomic_DNA"/>
</dbReference>
<keyword evidence="17 18" id="KW-0275">Fatty acid biosynthesis</keyword>
<dbReference type="GO" id="GO:0020037">
    <property type="term" value="F:heme binding"/>
    <property type="evidence" value="ECO:0007669"/>
    <property type="project" value="InterPro"/>
</dbReference>
<keyword evidence="5 18" id="KW-0444">Lipid biosynthesis</keyword>
<feature type="domain" description="Cytochrome b5 heme-binding" evidence="22">
    <location>
        <begin position="10"/>
        <end position="89"/>
    </location>
</feature>
<evidence type="ECO:0000256" key="8">
    <source>
        <dbReference type="ARBA" id="ARBA00022723"/>
    </source>
</evidence>
<sequence length="355" mass="40065">MLGTSTTPTGPVYTPEEVALHNTAKSLWISVEGKVYDVSEFMFDHPGGEEFLLQHAGEDVTDVMKDELDHLHSEVAYELLAQYHIGDLVPSGSKPVPTSPFDGLTKRTASSPQLAPAYTSTLGKKEAFIDLTKPMVQQVWKANFSKAHYLKQVHIPRHSKESAPILGGYLEVFTQTPWWVIPIVWIPIITFFLLKSFELNDPFTAIALFAMGIMNWSVIEYSLHRFLFHVDEIMPDNRFAITAHFLLHGVHHYIPMDKMRLVMPPALSITLAIPIYSLYAAFLPTFAVCAPLAAGTITGYVGYDLMHYYLHHGKPYGAHLKEMKTYHLDHHYKDATLGYGITSKFWDRVFGTVLV</sequence>
<feature type="binding site" description="axial binding residue" evidence="20">
    <location>
        <position position="72"/>
    </location>
    <ligand>
        <name>heme</name>
        <dbReference type="ChEBI" id="CHEBI:30413"/>
    </ligand>
    <ligandPart>
        <name>Fe</name>
        <dbReference type="ChEBI" id="CHEBI:18248"/>
    </ligandPart>
</feature>
<feature type="binding site" evidence="19">
    <location>
        <position position="327"/>
    </location>
    <ligand>
        <name>Zn(2+)</name>
        <dbReference type="ChEBI" id="CHEBI:29105"/>
        <label>1</label>
    </ligand>
</feature>
<evidence type="ECO:0000256" key="18">
    <source>
        <dbReference type="PIRNR" id="PIRNR005149"/>
    </source>
</evidence>
<dbReference type="SMART" id="SM01117">
    <property type="entry name" value="Cyt-b5"/>
    <property type="match status" value="1"/>
</dbReference>
<comment type="pathway">
    <text evidence="2">Sphingolipid metabolism.</text>
</comment>
<keyword evidence="13 18" id="KW-0560">Oxidoreductase</keyword>
<comment type="function">
    <text evidence="18">Ceramide hydroxylase involved in the hydroxylation of sphingolipid-associated very long chain fatty acids. Postulated to hydroxylate the very long chain fatty acid of dihydroceramides and phytoceramides at C-2.</text>
</comment>
<evidence type="ECO:0000256" key="17">
    <source>
        <dbReference type="ARBA" id="ARBA00023160"/>
    </source>
</evidence>
<feature type="binding site" description="axial binding residue" evidence="20">
    <location>
        <position position="45"/>
    </location>
    <ligand>
        <name>heme</name>
        <dbReference type="ChEBI" id="CHEBI:30413"/>
    </ligand>
    <ligandPart>
        <name>Fe</name>
        <dbReference type="ChEBI" id="CHEBI:18248"/>
    </ligandPart>
</feature>
<evidence type="ECO:0000256" key="13">
    <source>
        <dbReference type="ARBA" id="ARBA00023002"/>
    </source>
</evidence>
<comment type="cofactor">
    <cofactor evidence="18 19">
        <name>Zn(2+)</name>
        <dbReference type="ChEBI" id="CHEBI:29105"/>
    </cofactor>
    <text evidence="18 19">Binds 2 Zn(2+) ions per subunit that likely form a catalytic dimetal center.</text>
</comment>
<evidence type="ECO:0000256" key="14">
    <source>
        <dbReference type="ARBA" id="ARBA00023004"/>
    </source>
</evidence>
<keyword evidence="9 18" id="KW-0256">Endoplasmic reticulum</keyword>
<dbReference type="Proteomes" id="UP001212841">
    <property type="component" value="Unassembled WGS sequence"/>
</dbReference>
<dbReference type="InterPro" id="IPR018506">
    <property type="entry name" value="Cyt_B5_heme-BS"/>
</dbReference>
<feature type="binding site" evidence="19">
    <location>
        <position position="330"/>
    </location>
    <ligand>
        <name>Zn(2+)</name>
        <dbReference type="ChEBI" id="CHEBI:29105"/>
        <label>2</label>
    </ligand>
</feature>
<keyword evidence="10 18" id="KW-0276">Fatty acid metabolism</keyword>
<evidence type="ECO:0000256" key="15">
    <source>
        <dbReference type="ARBA" id="ARBA00023098"/>
    </source>
</evidence>
<dbReference type="GO" id="GO:0006633">
    <property type="term" value="P:fatty acid biosynthetic process"/>
    <property type="evidence" value="ECO:0007669"/>
    <property type="project" value="UniProtKB-KW"/>
</dbReference>
<dbReference type="EC" id="1.-.-.-" evidence="18"/>
<dbReference type="InterPro" id="IPR001199">
    <property type="entry name" value="Cyt_B5-like_heme/steroid-bd"/>
</dbReference>
<dbReference type="PANTHER" id="PTHR12863:SF1">
    <property type="entry name" value="FATTY ACID 2-HYDROXYLASE"/>
    <property type="match status" value="1"/>
</dbReference>
<comment type="caution">
    <text evidence="23">The sequence shown here is derived from an EMBL/GenBank/DDBJ whole genome shotgun (WGS) entry which is preliminary data.</text>
</comment>
<evidence type="ECO:0000259" key="22">
    <source>
        <dbReference type="PROSITE" id="PS50255"/>
    </source>
</evidence>
<evidence type="ECO:0000256" key="5">
    <source>
        <dbReference type="ARBA" id="ARBA00022516"/>
    </source>
</evidence>
<reference evidence="23" key="1">
    <citation type="submission" date="2020-05" db="EMBL/GenBank/DDBJ databases">
        <title>Phylogenomic resolution of chytrid fungi.</title>
        <authorList>
            <person name="Stajich J.E."/>
            <person name="Amses K."/>
            <person name="Simmons R."/>
            <person name="Seto K."/>
            <person name="Myers J."/>
            <person name="Bonds A."/>
            <person name="Quandt C.A."/>
            <person name="Barry K."/>
            <person name="Liu P."/>
            <person name="Grigoriev I."/>
            <person name="Longcore J.E."/>
            <person name="James T.Y."/>
        </authorList>
    </citation>
    <scope>NUCLEOTIDE SEQUENCE</scope>
    <source>
        <strain evidence="23">JEL0318</strain>
    </source>
</reference>
<evidence type="ECO:0000256" key="21">
    <source>
        <dbReference type="SAM" id="Phobius"/>
    </source>
</evidence>
<evidence type="ECO:0000256" key="20">
    <source>
        <dbReference type="PIRSR" id="PIRSR005149-50"/>
    </source>
</evidence>
<proteinExistence type="inferred from homology"/>
<dbReference type="PRINTS" id="PR00363">
    <property type="entry name" value="CYTOCHROMEB5"/>
</dbReference>
<dbReference type="InterPro" id="IPR006694">
    <property type="entry name" value="Fatty_acid_hydroxylase"/>
</dbReference>
<comment type="similarity">
    <text evidence="4 18">Belongs to the sterol desaturase family. SCS7 subfamily.</text>
</comment>
<dbReference type="PROSITE" id="PS50255">
    <property type="entry name" value="CYTOCHROME_B5_2"/>
    <property type="match status" value="1"/>
</dbReference>
<name>A0AAD5X1L6_9FUNG</name>
<evidence type="ECO:0000256" key="7">
    <source>
        <dbReference type="ARBA" id="ARBA00022692"/>
    </source>
</evidence>
<dbReference type="GO" id="GO:0080132">
    <property type="term" value="F:fatty acid 2-hydroxylase activity"/>
    <property type="evidence" value="ECO:0007669"/>
    <property type="project" value="InterPro"/>
</dbReference>
<evidence type="ECO:0000313" key="23">
    <source>
        <dbReference type="EMBL" id="KAJ3045994.1"/>
    </source>
</evidence>
<dbReference type="PIRSF" id="PIRSF005149">
    <property type="entry name" value="IPC-B_HD"/>
    <property type="match status" value="1"/>
</dbReference>